<dbReference type="GO" id="GO:0046872">
    <property type="term" value="F:metal ion binding"/>
    <property type="evidence" value="ECO:0007669"/>
    <property type="project" value="UniProtKB-KW"/>
</dbReference>
<proteinExistence type="predicted"/>
<dbReference type="KEGG" id="aprc:113869696"/>
<evidence type="ECO:0000256" key="3">
    <source>
        <dbReference type="ARBA" id="ARBA00023004"/>
    </source>
</evidence>
<evidence type="ECO:0000313" key="6">
    <source>
        <dbReference type="RefSeq" id="XP_027361947.1"/>
    </source>
</evidence>
<evidence type="ECO:0000256" key="2">
    <source>
        <dbReference type="ARBA" id="ARBA00022896"/>
    </source>
</evidence>
<keyword evidence="3" id="KW-0408">Iron</keyword>
<feature type="domain" description="Non-haem dioxygenase N-terminal" evidence="4">
    <location>
        <begin position="47"/>
        <end position="153"/>
    </location>
</feature>
<gene>
    <name evidence="6" type="primary">LOC113869696</name>
</gene>
<dbReference type="RefSeq" id="XP_027361947.1">
    <property type="nucleotide sequence ID" value="XM_027506146.1"/>
</dbReference>
<dbReference type="SUPFAM" id="SSF51197">
    <property type="entry name" value="Clavaminate synthase-like"/>
    <property type="match status" value="1"/>
</dbReference>
<sequence length="192" mass="22138">MPMHGTSLLVPSVKELAKQPMIEVPERYVRTNQDPPILSNTTSFPHVPVIDLHKLLFEDATELENLDHACKQWGFFQLINHGVNHSVVENMKIGVQQFFNLPMEEKKKLWQTTEDIQVFGQLFVVSEEQKLEWADMFYVNTFPLHVRNPHLIPSIAQPFRENLEAYCLEVKNLCITIIGLMTKALKVGTNEL</sequence>
<reference evidence="5" key="1">
    <citation type="journal article" date="2019" name="Toxins">
        <title>Detection of Abrin-Like and Prepropulchellin-Like Toxin Genes and Transcripts Using Whole Genome Sequencing and Full-Length Transcript Sequencing of Abrus precatorius.</title>
        <authorList>
            <person name="Hovde B.T."/>
            <person name="Daligault H.E."/>
            <person name="Hanschen E.R."/>
            <person name="Kunde Y.A."/>
            <person name="Johnson M.B."/>
            <person name="Starkenburg S.R."/>
            <person name="Johnson S.L."/>
        </authorList>
    </citation>
    <scope>NUCLEOTIDE SEQUENCE [LARGE SCALE GENOMIC DNA]</scope>
</reference>
<reference evidence="6" key="2">
    <citation type="submission" date="2025-08" db="UniProtKB">
        <authorList>
            <consortium name="RefSeq"/>
        </authorList>
    </citation>
    <scope>IDENTIFICATION</scope>
    <source>
        <tissue evidence="6">Young leaves</tissue>
    </source>
</reference>
<dbReference type="InterPro" id="IPR026992">
    <property type="entry name" value="DIOX_N"/>
</dbReference>
<dbReference type="InterPro" id="IPR050295">
    <property type="entry name" value="Plant_2OG-oxidoreductases"/>
</dbReference>
<organism evidence="5 6">
    <name type="scientific">Abrus precatorius</name>
    <name type="common">Indian licorice</name>
    <name type="synonym">Glycine abrus</name>
    <dbReference type="NCBI Taxonomy" id="3816"/>
    <lineage>
        <taxon>Eukaryota</taxon>
        <taxon>Viridiplantae</taxon>
        <taxon>Streptophyta</taxon>
        <taxon>Embryophyta</taxon>
        <taxon>Tracheophyta</taxon>
        <taxon>Spermatophyta</taxon>
        <taxon>Magnoliopsida</taxon>
        <taxon>eudicotyledons</taxon>
        <taxon>Gunneridae</taxon>
        <taxon>Pentapetalae</taxon>
        <taxon>rosids</taxon>
        <taxon>fabids</taxon>
        <taxon>Fabales</taxon>
        <taxon>Fabaceae</taxon>
        <taxon>Papilionoideae</taxon>
        <taxon>50 kb inversion clade</taxon>
        <taxon>NPAAA clade</taxon>
        <taxon>indigoferoid/millettioid clade</taxon>
        <taxon>Abreae</taxon>
        <taxon>Abrus</taxon>
    </lineage>
</organism>
<evidence type="ECO:0000313" key="5">
    <source>
        <dbReference type="Proteomes" id="UP000694853"/>
    </source>
</evidence>
<dbReference type="GO" id="GO:0031418">
    <property type="term" value="F:L-ascorbic acid binding"/>
    <property type="evidence" value="ECO:0007669"/>
    <property type="project" value="UniProtKB-KW"/>
</dbReference>
<dbReference type="Proteomes" id="UP000694853">
    <property type="component" value="Unplaced"/>
</dbReference>
<accession>A0A8B8M2J5</accession>
<dbReference type="Pfam" id="PF14226">
    <property type="entry name" value="DIOX_N"/>
    <property type="match status" value="1"/>
</dbReference>
<keyword evidence="2" id="KW-0847">Vitamin C</keyword>
<protein>
    <submittedName>
        <fullName evidence="6">Protein SRG1-like</fullName>
    </submittedName>
</protein>
<evidence type="ECO:0000256" key="1">
    <source>
        <dbReference type="ARBA" id="ARBA00022723"/>
    </source>
</evidence>
<dbReference type="OrthoDB" id="288590at2759"/>
<keyword evidence="5" id="KW-1185">Reference proteome</keyword>
<evidence type="ECO:0000259" key="4">
    <source>
        <dbReference type="Pfam" id="PF14226"/>
    </source>
</evidence>
<dbReference type="InterPro" id="IPR027443">
    <property type="entry name" value="IPNS-like_sf"/>
</dbReference>
<dbReference type="Gene3D" id="2.60.120.330">
    <property type="entry name" value="B-lactam Antibiotic, Isopenicillin N Synthase, Chain"/>
    <property type="match status" value="1"/>
</dbReference>
<name>A0A8B8M2J5_ABRPR</name>
<dbReference type="PANTHER" id="PTHR47991">
    <property type="entry name" value="OXOGLUTARATE/IRON-DEPENDENT DIOXYGENASE"/>
    <property type="match status" value="1"/>
</dbReference>
<dbReference type="AlphaFoldDB" id="A0A8B8M2J5"/>
<dbReference type="GeneID" id="113869696"/>
<keyword evidence="1" id="KW-0479">Metal-binding</keyword>